<dbReference type="Gene3D" id="3.30.530.20">
    <property type="match status" value="1"/>
</dbReference>
<proteinExistence type="predicted"/>
<name>H3KHI5_9BURK</name>
<organism evidence="1 2">
    <name type="scientific">Sutterella parvirubra YIT 11816</name>
    <dbReference type="NCBI Taxonomy" id="762967"/>
    <lineage>
        <taxon>Bacteria</taxon>
        <taxon>Pseudomonadati</taxon>
        <taxon>Pseudomonadota</taxon>
        <taxon>Betaproteobacteria</taxon>
        <taxon>Burkholderiales</taxon>
        <taxon>Sutterellaceae</taxon>
        <taxon>Sutterella</taxon>
    </lineage>
</organism>
<dbReference type="STRING" id="762967.HMPREF9440_02229"/>
<sequence>QDYLDGAVGATLGASETDADGTVRMARTLRFETGSFDERVAMNEAAGTVRIENDGDATRPASSFTMKIEEPEAGSLFLRCVYD</sequence>
<feature type="non-terminal residue" evidence="1">
    <location>
        <position position="83"/>
    </location>
</feature>
<accession>H3KHI5</accession>
<evidence type="ECO:0000313" key="2">
    <source>
        <dbReference type="Proteomes" id="UP000004956"/>
    </source>
</evidence>
<dbReference type="HOGENOM" id="CLU_2693949_0_0_4"/>
<dbReference type="InterPro" id="IPR023393">
    <property type="entry name" value="START-like_dom_sf"/>
</dbReference>
<protein>
    <submittedName>
        <fullName evidence="1">Uncharacterized protein</fullName>
    </submittedName>
</protein>
<comment type="caution">
    <text evidence="1">The sequence shown here is derived from an EMBL/GenBank/DDBJ whole genome shotgun (WGS) entry which is preliminary data.</text>
</comment>
<reference evidence="1 2" key="1">
    <citation type="submission" date="2011-11" db="EMBL/GenBank/DDBJ databases">
        <authorList>
            <person name="Weinstock G."/>
            <person name="Sodergren E."/>
            <person name="Clifton S."/>
            <person name="Fulton L."/>
            <person name="Fulton B."/>
            <person name="Courtney L."/>
            <person name="Fronick C."/>
            <person name="Harrison M."/>
            <person name="Strong C."/>
            <person name="Farmer C."/>
            <person name="Delahaunty K."/>
            <person name="Markovic C."/>
            <person name="Hall O."/>
            <person name="Minx P."/>
            <person name="Tomlinson C."/>
            <person name="Mitreva M."/>
            <person name="Hou S."/>
            <person name="Chen J."/>
            <person name="Wollam A."/>
            <person name="Pepin K.H."/>
            <person name="Johnson M."/>
            <person name="Bhonagiri V."/>
            <person name="Zhang X."/>
            <person name="Suruliraj S."/>
            <person name="Warren W."/>
            <person name="Chinwalla A."/>
            <person name="Mardis E.R."/>
            <person name="Wilson R.K."/>
        </authorList>
    </citation>
    <scope>NUCLEOTIDE SEQUENCE [LARGE SCALE GENOMIC DNA]</scope>
    <source>
        <strain evidence="1 2">YIT 11816</strain>
    </source>
</reference>
<dbReference type="Proteomes" id="UP000004956">
    <property type="component" value="Unassembled WGS sequence"/>
</dbReference>
<dbReference type="AlphaFoldDB" id="H3KHI5"/>
<keyword evidence="2" id="KW-1185">Reference proteome</keyword>
<dbReference type="EMBL" id="AFBQ01000338">
    <property type="protein sequence ID" value="EHY30423.1"/>
    <property type="molecule type" value="Genomic_DNA"/>
</dbReference>
<evidence type="ECO:0000313" key="1">
    <source>
        <dbReference type="EMBL" id="EHY30423.1"/>
    </source>
</evidence>
<gene>
    <name evidence="1" type="ORF">HMPREF9440_02229</name>
</gene>
<feature type="non-terminal residue" evidence="1">
    <location>
        <position position="1"/>
    </location>
</feature>